<dbReference type="KEGG" id="ppac:PAP_03290"/>
<dbReference type="eggNOG" id="arCOG00551">
    <property type="taxonomic scope" value="Archaea"/>
</dbReference>
<reference evidence="2 3" key="2">
    <citation type="journal article" date="2015" name="Genome Announc.">
        <title>Complete Genome Sequence of Hyperthermophilic Piezophilic Archaeon Palaeococcus pacificus DY20341T, Isolated from Deep-Sea Hydrothermal Sediments.</title>
        <authorList>
            <person name="Zeng X."/>
            <person name="Jebbar M."/>
            <person name="Shao Z."/>
        </authorList>
    </citation>
    <scope>NUCLEOTIDE SEQUENCE [LARGE SCALE GENOMIC DNA]</scope>
    <source>
        <strain evidence="2 3">DY20341</strain>
    </source>
</reference>
<dbReference type="Gene3D" id="1.20.58.1030">
    <property type="match status" value="1"/>
</dbReference>
<name>A0A075LWZ5_9EURY</name>
<feature type="domain" description="Gins51 C-terminal" evidence="1">
    <location>
        <begin position="136"/>
        <end position="183"/>
    </location>
</feature>
<evidence type="ECO:0000313" key="3">
    <source>
        <dbReference type="Proteomes" id="UP000027981"/>
    </source>
</evidence>
<reference evidence="3" key="1">
    <citation type="submission" date="2013-06" db="EMBL/GenBank/DDBJ databases">
        <title>Complete Genome Sequence of Hyperthermophilic Palaeococcus pacificus DY20341T, Isolated from a Deep-Sea Hydrothermal Sediments.</title>
        <authorList>
            <person name="Zeng X."/>
            <person name="Shao Z."/>
        </authorList>
    </citation>
    <scope>NUCLEOTIDE SEQUENCE [LARGE SCALE GENOMIC DNA]</scope>
    <source>
        <strain evidence="3">DY20341</strain>
    </source>
</reference>
<dbReference type="Pfam" id="PF22090">
    <property type="entry name" value="Gins51_C"/>
    <property type="match status" value="1"/>
</dbReference>
<dbReference type="CDD" id="cd11714">
    <property type="entry name" value="GINS_A_archaea"/>
    <property type="match status" value="1"/>
</dbReference>
<dbReference type="InterPro" id="IPR054314">
    <property type="entry name" value="Gins51_C"/>
</dbReference>
<dbReference type="Gene3D" id="3.40.5.50">
    <property type="match status" value="1"/>
</dbReference>
<sequence length="187" mass="21497">MDILRLRELLERELASNELEPLDDEFYKEFDSLVKALEFKADSSKERGDEIEERLSLAELKIAKELMGEIIRIRLHKIVDLAVKGVPASLPGDEHKVFNMLVSFINREPVAIHVEEKIVEKKFEEEKIEAKRAVREAYLIEIDIPKVLDADLNEYGPFKKGDLVVLPLQIAAILLERKAAKRIRISP</sequence>
<proteinExistence type="predicted"/>
<dbReference type="EMBL" id="CP006019">
    <property type="protein sequence ID" value="AIF69078.1"/>
    <property type="molecule type" value="Genomic_DNA"/>
</dbReference>
<accession>A0A075LWZ5</accession>
<dbReference type="CDD" id="cd21695">
    <property type="entry name" value="GINS_B_archaea_Gins51"/>
    <property type="match status" value="1"/>
</dbReference>
<organism evidence="2 3">
    <name type="scientific">Palaeococcus pacificus DY20341</name>
    <dbReference type="NCBI Taxonomy" id="1343739"/>
    <lineage>
        <taxon>Archaea</taxon>
        <taxon>Methanobacteriati</taxon>
        <taxon>Methanobacteriota</taxon>
        <taxon>Thermococci</taxon>
        <taxon>Thermococcales</taxon>
        <taxon>Thermococcaceae</taxon>
        <taxon>Palaeococcus</taxon>
    </lineage>
</organism>
<gene>
    <name evidence="2" type="ORF">PAP_03290</name>
</gene>
<dbReference type="Proteomes" id="UP000027981">
    <property type="component" value="Chromosome"/>
</dbReference>
<evidence type="ECO:0000313" key="2">
    <source>
        <dbReference type="EMBL" id="AIF69078.1"/>
    </source>
</evidence>
<protein>
    <recommendedName>
        <fullName evidence="1">Gins51 C-terminal domain-containing protein</fullName>
    </recommendedName>
</protein>
<dbReference type="AlphaFoldDB" id="A0A075LWZ5"/>
<keyword evidence="3" id="KW-1185">Reference proteome</keyword>
<dbReference type="OrthoDB" id="86040at2157"/>
<dbReference type="HOGENOM" id="CLU_1438179_0_0_2"/>
<evidence type="ECO:0000259" key="1">
    <source>
        <dbReference type="Pfam" id="PF22090"/>
    </source>
</evidence>
<dbReference type="STRING" id="1343739.PAP_03290"/>